<dbReference type="EMBL" id="UINC01176640">
    <property type="protein sequence ID" value="SVD83860.1"/>
    <property type="molecule type" value="Genomic_DNA"/>
</dbReference>
<dbReference type="AlphaFoldDB" id="A0A382YLA4"/>
<evidence type="ECO:0008006" key="2">
    <source>
        <dbReference type="Google" id="ProtNLM"/>
    </source>
</evidence>
<accession>A0A382YLA4</accession>
<protein>
    <recommendedName>
        <fullName evidence="2">Lipocalin-like domain-containing protein</fullName>
    </recommendedName>
</protein>
<organism evidence="1">
    <name type="scientific">marine metagenome</name>
    <dbReference type="NCBI Taxonomy" id="408172"/>
    <lineage>
        <taxon>unclassified sequences</taxon>
        <taxon>metagenomes</taxon>
        <taxon>ecological metagenomes</taxon>
    </lineage>
</organism>
<sequence>MKVLIPILILFVAVGCGEAGYQISSIGSEIDKLEEKTVGSYEDIHEGHFIHKLVFLENGKTESYMNVQGNEHPCKFGTWEIVGHRPYELNRVYWIQEKETVVLQIYSNGDLTEIGIKKATNELEEGIEKLKATPKEDQRTYKKIK</sequence>
<dbReference type="PROSITE" id="PS51257">
    <property type="entry name" value="PROKAR_LIPOPROTEIN"/>
    <property type="match status" value="1"/>
</dbReference>
<name>A0A382YLA4_9ZZZZ</name>
<evidence type="ECO:0000313" key="1">
    <source>
        <dbReference type="EMBL" id="SVD83860.1"/>
    </source>
</evidence>
<gene>
    <name evidence="1" type="ORF">METZ01_LOCUS436714</name>
</gene>
<proteinExistence type="predicted"/>
<reference evidence="1" key="1">
    <citation type="submission" date="2018-05" db="EMBL/GenBank/DDBJ databases">
        <authorList>
            <person name="Lanie J.A."/>
            <person name="Ng W.-L."/>
            <person name="Kazmierczak K.M."/>
            <person name="Andrzejewski T.M."/>
            <person name="Davidsen T.M."/>
            <person name="Wayne K.J."/>
            <person name="Tettelin H."/>
            <person name="Glass J.I."/>
            <person name="Rusch D."/>
            <person name="Podicherti R."/>
            <person name="Tsui H.-C.T."/>
            <person name="Winkler M.E."/>
        </authorList>
    </citation>
    <scope>NUCLEOTIDE SEQUENCE</scope>
</reference>